<keyword evidence="3" id="KW-0413">Isomerase</keyword>
<dbReference type="GO" id="GO:0005737">
    <property type="term" value="C:cytoplasm"/>
    <property type="evidence" value="ECO:0007669"/>
    <property type="project" value="TreeGrafter"/>
</dbReference>
<dbReference type="GO" id="GO:0043138">
    <property type="term" value="F:3'-5' DNA helicase activity"/>
    <property type="evidence" value="ECO:0007669"/>
    <property type="project" value="UniProtKB-EC"/>
</dbReference>
<evidence type="ECO:0000256" key="4">
    <source>
        <dbReference type="ARBA" id="ARBA00034617"/>
    </source>
</evidence>
<evidence type="ECO:0000259" key="7">
    <source>
        <dbReference type="PROSITE" id="PS51194"/>
    </source>
</evidence>
<feature type="domain" description="Helicase C-terminal" evidence="7">
    <location>
        <begin position="1"/>
        <end position="100"/>
    </location>
</feature>
<dbReference type="Gene3D" id="3.40.50.300">
    <property type="entry name" value="P-loop containing nucleotide triphosphate hydrolases"/>
    <property type="match status" value="1"/>
</dbReference>
<dbReference type="eggNOG" id="KOG0351">
    <property type="taxonomic scope" value="Eukaryota"/>
</dbReference>
<dbReference type="PANTHER" id="PTHR13710:SF105">
    <property type="entry name" value="ATP-DEPENDENT DNA HELICASE Q1"/>
    <property type="match status" value="1"/>
</dbReference>
<keyword evidence="2" id="KW-0238">DNA-binding</keyword>
<dbReference type="Pfam" id="PF00271">
    <property type="entry name" value="Helicase_C"/>
    <property type="match status" value="1"/>
</dbReference>
<organism evidence="8">
    <name type="scientific">Amphimedon queenslandica</name>
    <name type="common">Sponge</name>
    <dbReference type="NCBI Taxonomy" id="400682"/>
    <lineage>
        <taxon>Eukaryota</taxon>
        <taxon>Metazoa</taxon>
        <taxon>Porifera</taxon>
        <taxon>Demospongiae</taxon>
        <taxon>Heteroscleromorpha</taxon>
        <taxon>Haplosclerida</taxon>
        <taxon>Niphatidae</taxon>
        <taxon>Amphimedon</taxon>
    </lineage>
</organism>
<evidence type="ECO:0000256" key="1">
    <source>
        <dbReference type="ARBA" id="ARBA00005446"/>
    </source>
</evidence>
<dbReference type="GO" id="GO:0006281">
    <property type="term" value="P:DNA repair"/>
    <property type="evidence" value="ECO:0007669"/>
    <property type="project" value="TreeGrafter"/>
</dbReference>
<dbReference type="EnsemblMetazoa" id="Aqu2.1.32773_001">
    <property type="protein sequence ID" value="Aqu2.1.32773_001"/>
    <property type="gene ID" value="Aqu2.1.32773"/>
</dbReference>
<proteinExistence type="inferred from homology"/>
<dbReference type="STRING" id="400682.A0A1X7UYC5"/>
<dbReference type="PROSITE" id="PS51194">
    <property type="entry name" value="HELICASE_CTER"/>
    <property type="match status" value="1"/>
</dbReference>
<dbReference type="SMART" id="SM00490">
    <property type="entry name" value="HELICc"/>
    <property type="match status" value="1"/>
</dbReference>
<dbReference type="OMA" id="NDCCDIK"/>
<comment type="similarity">
    <text evidence="1">Belongs to the helicase family. RecQ subfamily.</text>
</comment>
<comment type="catalytic activity">
    <reaction evidence="4">
        <text>Couples ATP hydrolysis with the unwinding of duplex DNA by translocating in the 3'-5' direction.</text>
        <dbReference type="EC" id="5.6.2.4"/>
    </reaction>
</comment>
<name>A0A1X7UYC5_AMPQE</name>
<evidence type="ECO:0000313" key="8">
    <source>
        <dbReference type="EnsemblMetazoa" id="Aqu2.1.32773_001"/>
    </source>
</evidence>
<dbReference type="InterPro" id="IPR027417">
    <property type="entry name" value="P-loop_NTPase"/>
</dbReference>
<sequence length="100" mass="11051">MYFKGTDPVVKPKIVTNFTTPSCLRVLICIDAFGMGNDCCDIKMVIHYGVPGDVETYVQEVGRAGRDGQQSFAILLHSKRLMDICESSIVSYVKNEIVSS</sequence>
<dbReference type="EC" id="5.6.2.4" evidence="5"/>
<evidence type="ECO:0000256" key="5">
    <source>
        <dbReference type="ARBA" id="ARBA00034808"/>
    </source>
</evidence>
<dbReference type="PANTHER" id="PTHR13710">
    <property type="entry name" value="DNA HELICASE RECQ FAMILY MEMBER"/>
    <property type="match status" value="1"/>
</dbReference>
<dbReference type="GO" id="GO:0009378">
    <property type="term" value="F:four-way junction helicase activity"/>
    <property type="evidence" value="ECO:0007669"/>
    <property type="project" value="TreeGrafter"/>
</dbReference>
<reference evidence="8" key="1">
    <citation type="submission" date="2017-05" db="UniProtKB">
        <authorList>
            <consortium name="EnsemblMetazoa"/>
        </authorList>
    </citation>
    <scope>IDENTIFICATION</scope>
</reference>
<evidence type="ECO:0000256" key="6">
    <source>
        <dbReference type="ARBA" id="ARBA00044566"/>
    </source>
</evidence>
<accession>A0A1X7UYC5</accession>
<dbReference type="InParanoid" id="A0A1X7UYC5"/>
<dbReference type="InterPro" id="IPR001650">
    <property type="entry name" value="Helicase_C-like"/>
</dbReference>
<dbReference type="GO" id="GO:0005694">
    <property type="term" value="C:chromosome"/>
    <property type="evidence" value="ECO:0007669"/>
    <property type="project" value="TreeGrafter"/>
</dbReference>
<dbReference type="GO" id="GO:0006310">
    <property type="term" value="P:DNA recombination"/>
    <property type="evidence" value="ECO:0007669"/>
    <property type="project" value="TreeGrafter"/>
</dbReference>
<evidence type="ECO:0000256" key="3">
    <source>
        <dbReference type="ARBA" id="ARBA00023235"/>
    </source>
</evidence>
<dbReference type="SUPFAM" id="SSF52540">
    <property type="entry name" value="P-loop containing nucleoside triphosphate hydrolases"/>
    <property type="match status" value="1"/>
</dbReference>
<protein>
    <recommendedName>
        <fullName evidence="5">DNA 3'-5' helicase</fullName>
        <ecNumber evidence="5">5.6.2.4</ecNumber>
    </recommendedName>
    <alternativeName>
        <fullName evidence="6">DNA 3'-5' helicase Q1</fullName>
    </alternativeName>
</protein>
<dbReference type="AlphaFoldDB" id="A0A1X7UYC5"/>
<dbReference type="GO" id="GO:0003677">
    <property type="term" value="F:DNA binding"/>
    <property type="evidence" value="ECO:0007669"/>
    <property type="project" value="UniProtKB-KW"/>
</dbReference>
<evidence type="ECO:0000256" key="2">
    <source>
        <dbReference type="ARBA" id="ARBA00023125"/>
    </source>
</evidence>